<dbReference type="Proteomes" id="UP000281553">
    <property type="component" value="Unassembled WGS sequence"/>
</dbReference>
<reference evidence="5 6" key="1">
    <citation type="submission" date="2018-11" db="EMBL/GenBank/DDBJ databases">
        <authorList>
            <consortium name="Pathogen Informatics"/>
        </authorList>
    </citation>
    <scope>NUCLEOTIDE SEQUENCE [LARGE SCALE GENOMIC DNA]</scope>
</reference>
<dbReference type="PANTHER" id="PTHR13132">
    <property type="entry name" value="ALPHA- 1,6 -FUCOSYLTRANSFERASE"/>
    <property type="match status" value="1"/>
</dbReference>
<protein>
    <recommendedName>
        <fullName evidence="4">GT23 domain-containing protein</fullName>
    </recommendedName>
</protein>
<evidence type="ECO:0000313" key="6">
    <source>
        <dbReference type="Proteomes" id="UP000281553"/>
    </source>
</evidence>
<dbReference type="OrthoDB" id="6435034at2759"/>
<dbReference type="GO" id="GO:0006487">
    <property type="term" value="P:protein N-linked glycosylation"/>
    <property type="evidence" value="ECO:0007669"/>
    <property type="project" value="TreeGrafter"/>
</dbReference>
<evidence type="ECO:0000259" key="4">
    <source>
        <dbReference type="PROSITE" id="PS51659"/>
    </source>
</evidence>
<keyword evidence="6" id="KW-1185">Reference proteome</keyword>
<name>A0A3P7P028_DIBLA</name>
<dbReference type="AlphaFoldDB" id="A0A3P7P028"/>
<organism evidence="5 6">
    <name type="scientific">Dibothriocephalus latus</name>
    <name type="common">Fish tapeworm</name>
    <name type="synonym">Diphyllobothrium latum</name>
    <dbReference type="NCBI Taxonomy" id="60516"/>
    <lineage>
        <taxon>Eukaryota</taxon>
        <taxon>Metazoa</taxon>
        <taxon>Spiralia</taxon>
        <taxon>Lophotrochozoa</taxon>
        <taxon>Platyhelminthes</taxon>
        <taxon>Cestoda</taxon>
        <taxon>Eucestoda</taxon>
        <taxon>Diphyllobothriidea</taxon>
        <taxon>Diphyllobothriidae</taxon>
        <taxon>Dibothriocephalus</taxon>
    </lineage>
</organism>
<keyword evidence="1 3" id="KW-0328">Glycosyltransferase</keyword>
<dbReference type="Pfam" id="PF19745">
    <property type="entry name" value="FUT8_N_cat"/>
    <property type="match status" value="1"/>
</dbReference>
<evidence type="ECO:0000313" key="5">
    <source>
        <dbReference type="EMBL" id="VDN38997.1"/>
    </source>
</evidence>
<dbReference type="InterPro" id="IPR027350">
    <property type="entry name" value="GT23_dom"/>
</dbReference>
<feature type="region of interest" description="Important for donor substrate binding" evidence="3">
    <location>
        <begin position="23"/>
        <end position="24"/>
    </location>
</feature>
<evidence type="ECO:0000256" key="3">
    <source>
        <dbReference type="PROSITE-ProRule" id="PRU00992"/>
    </source>
</evidence>
<keyword evidence="2 3" id="KW-0808">Transferase</keyword>
<comment type="similarity">
    <text evidence="3">Belongs to the glycosyltransferase 23 family.</text>
</comment>
<sequence>MQNMWRGMDGKAYDGPIAAIHIRRTDKIISEARSHTVAEFMFYVECFFNMKEAEYGLETGSANPPAWSRRRRLFLASDDALAFREAQSQYPRNEFIGRQRKGSQVDDRRSTEGVFAITLDLHLLCSADFLIGTGSSYICRLACELASLKSQSQGDAAFQWHTVDAMYECSFSRKRWWRAIADFKQEGVKLGDHVNILSTQWDAFEQTGWLLYRYRDTVLPA</sequence>
<proteinExistence type="inferred from homology"/>
<dbReference type="EMBL" id="UYRU01094355">
    <property type="protein sequence ID" value="VDN38997.1"/>
    <property type="molecule type" value="Genomic_DNA"/>
</dbReference>
<dbReference type="Gene3D" id="3.40.50.11350">
    <property type="match status" value="1"/>
</dbReference>
<gene>
    <name evidence="5" type="ORF">DILT_LOCUS17734</name>
</gene>
<evidence type="ECO:0000256" key="2">
    <source>
        <dbReference type="ARBA" id="ARBA00022679"/>
    </source>
</evidence>
<evidence type="ECO:0000256" key="1">
    <source>
        <dbReference type="ARBA" id="ARBA00022676"/>
    </source>
</evidence>
<dbReference type="PROSITE" id="PS51659">
    <property type="entry name" value="GT23"/>
    <property type="match status" value="1"/>
</dbReference>
<accession>A0A3P7P028</accession>
<dbReference type="GO" id="GO:0046921">
    <property type="term" value="F:alpha-(1-&gt;6)-fucosyltransferase activity"/>
    <property type="evidence" value="ECO:0007669"/>
    <property type="project" value="TreeGrafter"/>
</dbReference>
<dbReference type="InterPro" id="IPR045573">
    <property type="entry name" value="Fut8_N_cat"/>
</dbReference>
<dbReference type="PANTHER" id="PTHR13132:SF29">
    <property type="entry name" value="ALPHA-(1,6)-FUCOSYLTRANSFERASE"/>
    <property type="match status" value="1"/>
</dbReference>
<feature type="domain" description="GT23" evidence="4">
    <location>
        <begin position="1"/>
        <end position="163"/>
    </location>
</feature>